<dbReference type="InterPro" id="IPR007267">
    <property type="entry name" value="GtrA_DPMS_TM"/>
</dbReference>
<feature type="transmembrane region" description="Helical" evidence="5">
    <location>
        <begin position="265"/>
        <end position="284"/>
    </location>
</feature>
<keyword evidence="9" id="KW-1185">Reference proteome</keyword>
<organism evidence="8 9">
    <name type="scientific">Mediterraneibacter catenae</name>
    <dbReference type="NCBI Taxonomy" id="2594882"/>
    <lineage>
        <taxon>Bacteria</taxon>
        <taxon>Bacillati</taxon>
        <taxon>Bacillota</taxon>
        <taxon>Clostridia</taxon>
        <taxon>Lachnospirales</taxon>
        <taxon>Lachnospiraceae</taxon>
        <taxon>Mediterraneibacter</taxon>
    </lineage>
</organism>
<comment type="caution">
    <text evidence="8">The sequence shown here is derived from an EMBL/GenBank/DDBJ whole genome shotgun (WGS) entry which is preliminary data.</text>
</comment>
<keyword evidence="8" id="KW-0808">Transferase</keyword>
<feature type="transmembrane region" description="Helical" evidence="5">
    <location>
        <begin position="305"/>
        <end position="323"/>
    </location>
</feature>
<evidence type="ECO:0000256" key="3">
    <source>
        <dbReference type="ARBA" id="ARBA00022989"/>
    </source>
</evidence>
<evidence type="ECO:0000256" key="2">
    <source>
        <dbReference type="ARBA" id="ARBA00022692"/>
    </source>
</evidence>
<dbReference type="Proteomes" id="UP000322025">
    <property type="component" value="Unassembled WGS sequence"/>
</dbReference>
<dbReference type="EMBL" id="VMSO01000001">
    <property type="protein sequence ID" value="KAA8502867.1"/>
    <property type="molecule type" value="Genomic_DNA"/>
</dbReference>
<dbReference type="PANTHER" id="PTHR10859:SF114">
    <property type="entry name" value="DOLICHOL-PHOSPHATE MANNOSYLTRANSFERASE"/>
    <property type="match status" value="1"/>
</dbReference>
<comment type="subcellular location">
    <subcellularLocation>
        <location evidence="1">Membrane</location>
        <topology evidence="1">Multi-pass membrane protein</topology>
    </subcellularLocation>
</comment>
<keyword evidence="4 5" id="KW-0472">Membrane</keyword>
<evidence type="ECO:0000313" key="9">
    <source>
        <dbReference type="Proteomes" id="UP000322025"/>
    </source>
</evidence>
<dbReference type="Gene3D" id="3.90.550.10">
    <property type="entry name" value="Spore Coat Polysaccharide Biosynthesis Protein SpsA, Chain A"/>
    <property type="match status" value="1"/>
</dbReference>
<feature type="transmembrane region" description="Helical" evidence="5">
    <location>
        <begin position="329"/>
        <end position="349"/>
    </location>
</feature>
<evidence type="ECO:0000259" key="6">
    <source>
        <dbReference type="Pfam" id="PF00535"/>
    </source>
</evidence>
<dbReference type="GO" id="GO:0016020">
    <property type="term" value="C:membrane"/>
    <property type="evidence" value="ECO:0007669"/>
    <property type="project" value="UniProtKB-SubCell"/>
</dbReference>
<keyword evidence="2 5" id="KW-0812">Transmembrane</keyword>
<dbReference type="Pfam" id="PF04138">
    <property type="entry name" value="GtrA_DPMS_TM"/>
    <property type="match status" value="1"/>
</dbReference>
<gene>
    <name evidence="8" type="ORF">FNY66_00990</name>
</gene>
<evidence type="ECO:0000256" key="4">
    <source>
        <dbReference type="ARBA" id="ARBA00023136"/>
    </source>
</evidence>
<dbReference type="CDD" id="cd04179">
    <property type="entry name" value="DPM_DPG-synthase_like"/>
    <property type="match status" value="1"/>
</dbReference>
<dbReference type="InterPro" id="IPR029044">
    <property type="entry name" value="Nucleotide-diphossugar_trans"/>
</dbReference>
<evidence type="ECO:0000259" key="7">
    <source>
        <dbReference type="Pfam" id="PF04138"/>
    </source>
</evidence>
<evidence type="ECO:0000256" key="5">
    <source>
        <dbReference type="SAM" id="Phobius"/>
    </source>
</evidence>
<feature type="domain" description="Glycosyltransferase 2-like" evidence="6">
    <location>
        <begin position="6"/>
        <end position="171"/>
    </location>
</feature>
<evidence type="ECO:0000313" key="8">
    <source>
        <dbReference type="EMBL" id="KAA8502867.1"/>
    </source>
</evidence>
<evidence type="ECO:0000256" key="1">
    <source>
        <dbReference type="ARBA" id="ARBA00004141"/>
    </source>
</evidence>
<dbReference type="GO" id="GO:0016740">
    <property type="term" value="F:transferase activity"/>
    <property type="evidence" value="ECO:0007669"/>
    <property type="project" value="UniProtKB-KW"/>
</dbReference>
<dbReference type="GO" id="GO:0000271">
    <property type="term" value="P:polysaccharide biosynthetic process"/>
    <property type="evidence" value="ECO:0007669"/>
    <property type="project" value="InterPro"/>
</dbReference>
<dbReference type="Pfam" id="PF00535">
    <property type="entry name" value="Glycos_transf_2"/>
    <property type="match status" value="1"/>
</dbReference>
<dbReference type="RefSeq" id="WP_150310027.1">
    <property type="nucleotide sequence ID" value="NZ_VMSO01000001.1"/>
</dbReference>
<dbReference type="PANTHER" id="PTHR10859">
    <property type="entry name" value="GLYCOSYL TRANSFERASE"/>
    <property type="match status" value="1"/>
</dbReference>
<accession>A0A5M9I1H1</accession>
<feature type="domain" description="GtrA/DPMS transmembrane" evidence="7">
    <location>
        <begin position="233"/>
        <end position="355"/>
    </location>
</feature>
<dbReference type="GO" id="GO:0006487">
    <property type="term" value="P:protein N-linked glycosylation"/>
    <property type="evidence" value="ECO:0007669"/>
    <property type="project" value="TreeGrafter"/>
</dbReference>
<feature type="transmembrane region" description="Helical" evidence="5">
    <location>
        <begin position="234"/>
        <end position="253"/>
    </location>
</feature>
<sequence length="365" mass="40659">MKTVYVIIPALEPENTLPEYIIELQSRIHSLVVVIDDGSGEAYRGIFDRVSRLEGCTVLRHHKNLGKGRALKTGFEYVLKDAGDLHGVLVLCADCDGQHLAEDGIRLLKTAERCQNTLVLGVRDFSDESVPWKSRFGNHISSALFRFLTGVELKDTQTGFRAFGGSLLERMLCIPGERFEYETEVLIEFAGEGIPILTEKTETIYVNENEDTHFHPVRDSLQVTGVLMREPARFCLVSALCALLDVGLFWLLAGTGRPVQEWSPAGLGRIAAATAAARVLSAAVNFTMNKNWVFRTEEAGRVQRYIILFTGLMAASAGSVYLVSSVLGIRPAAAKLFCDGVLFLLSYRIQKMWVFARRKKRREDI</sequence>
<name>A0A5M9I1H1_9FIRM</name>
<protein>
    <submittedName>
        <fullName evidence="8">Glycosyltransferase</fullName>
    </submittedName>
</protein>
<dbReference type="SUPFAM" id="SSF53448">
    <property type="entry name" value="Nucleotide-diphospho-sugar transferases"/>
    <property type="match status" value="1"/>
</dbReference>
<dbReference type="AlphaFoldDB" id="A0A5M9I1H1"/>
<keyword evidence="3 5" id="KW-1133">Transmembrane helix</keyword>
<dbReference type="InterPro" id="IPR001173">
    <property type="entry name" value="Glyco_trans_2-like"/>
</dbReference>
<dbReference type="OrthoDB" id="9810303at2"/>
<proteinExistence type="predicted"/>
<reference evidence="8" key="1">
    <citation type="submission" date="2019-07" db="EMBL/GenBank/DDBJ databases">
        <authorList>
            <person name="Wongkuna S."/>
            <person name="Scaria J."/>
        </authorList>
    </citation>
    <scope>NUCLEOTIDE SEQUENCE [LARGE SCALE GENOMIC DNA]</scope>
    <source>
        <strain evidence="8">SW178</strain>
    </source>
</reference>